<reference evidence="1 2" key="1">
    <citation type="journal article" date="2015" name="Genome Announc.">
        <title>Draft Genome Sequences of Marine Isolates of Thalassomonas viridans and Thalassomonas actiniarum.</title>
        <authorList>
            <person name="Olonade I."/>
            <person name="van Zyl L.J."/>
            <person name="Trindade M."/>
        </authorList>
    </citation>
    <scope>NUCLEOTIDE SEQUENCE [LARGE SCALE GENOMIC DNA]</scope>
    <source>
        <strain evidence="1 2">A5K-106</strain>
    </source>
</reference>
<evidence type="ECO:0000313" key="2">
    <source>
        <dbReference type="Proteomes" id="UP000032568"/>
    </source>
</evidence>
<proteinExistence type="predicted"/>
<protein>
    <recommendedName>
        <fullName evidence="3">Lipoprotein</fullName>
    </recommendedName>
</protein>
<sequence length="170" mass="18833">MSVMNMTGRAGGKWPLKLILPCLWALMISACGGGGGDSGSESNVAPPPADNVIIDQEETPDPIAELKNLVIADDFSFTTKEQVTLTVSLDEYAGQRAYVSLYSDYRLLPSGEYYPIADSRVVAGNLQQGQFHQVFTHLKQQHNYLAEVWLYDLSPPLQRELILNENTLSW</sequence>
<gene>
    <name evidence="1" type="ORF">SG35_025355</name>
</gene>
<evidence type="ECO:0000313" key="1">
    <source>
        <dbReference type="EMBL" id="WDD98542.1"/>
    </source>
</evidence>
<dbReference type="Proteomes" id="UP000032568">
    <property type="component" value="Chromosome"/>
</dbReference>
<evidence type="ECO:0008006" key="3">
    <source>
        <dbReference type="Google" id="ProtNLM"/>
    </source>
</evidence>
<dbReference type="EMBL" id="CP059735">
    <property type="protein sequence ID" value="WDD98542.1"/>
    <property type="molecule type" value="Genomic_DNA"/>
</dbReference>
<reference evidence="1 2" key="2">
    <citation type="journal article" date="2022" name="Mar. Drugs">
        <title>Bioassay-Guided Fractionation Leads to the Detection of Cholic Acid Generated by the Rare Thalassomonas sp.</title>
        <authorList>
            <person name="Pheiffer F."/>
            <person name="Schneider Y.K."/>
            <person name="Hansen E.H."/>
            <person name="Andersen J.H."/>
            <person name="Isaksson J."/>
            <person name="Busche T."/>
            <person name="R C."/>
            <person name="Kalinowski J."/>
            <person name="Zyl L.V."/>
            <person name="Trindade M."/>
        </authorList>
    </citation>
    <scope>NUCLEOTIDE SEQUENCE [LARGE SCALE GENOMIC DNA]</scope>
    <source>
        <strain evidence="1 2">A5K-106</strain>
    </source>
</reference>
<accession>A0AAF0C2I5</accession>
<organism evidence="1 2">
    <name type="scientific">Thalassomonas actiniarum</name>
    <dbReference type="NCBI Taxonomy" id="485447"/>
    <lineage>
        <taxon>Bacteria</taxon>
        <taxon>Pseudomonadati</taxon>
        <taxon>Pseudomonadota</taxon>
        <taxon>Gammaproteobacteria</taxon>
        <taxon>Alteromonadales</taxon>
        <taxon>Colwelliaceae</taxon>
        <taxon>Thalassomonas</taxon>
    </lineage>
</organism>
<dbReference type="KEGG" id="tact:SG35_025355"/>
<dbReference type="RefSeq" id="WP_044833400.1">
    <property type="nucleotide sequence ID" value="NZ_CP059735.1"/>
</dbReference>
<dbReference type="AlphaFoldDB" id="A0AAF0C2I5"/>
<name>A0AAF0C2I5_9GAMM</name>
<keyword evidence="2" id="KW-1185">Reference proteome</keyword>